<reference evidence="2" key="1">
    <citation type="submission" date="2022-11" db="UniProtKB">
        <authorList>
            <consortium name="WormBaseParasite"/>
        </authorList>
    </citation>
    <scope>IDENTIFICATION</scope>
</reference>
<proteinExistence type="predicted"/>
<dbReference type="WBParaSite" id="scaffold9555_cov183.g14062">
    <property type="protein sequence ID" value="scaffold9555_cov183.g14062"/>
    <property type="gene ID" value="scaffold9555_cov183.g14062"/>
</dbReference>
<keyword evidence="1" id="KW-1185">Reference proteome</keyword>
<evidence type="ECO:0000313" key="1">
    <source>
        <dbReference type="Proteomes" id="UP000887561"/>
    </source>
</evidence>
<evidence type="ECO:0000313" key="2">
    <source>
        <dbReference type="WBParaSite" id="scaffold9555_cov183.g14062"/>
    </source>
</evidence>
<sequence length="154" mass="17521">MIPIDSGGVVGLKDGRKICSIPESQWDEDLALHCSADYHMAPKKHNEDRHFYVWRFSTPARAMALRDLFIGPEGNPRWVRDKPCSNNDIYIYKCSGHRSGCQMRMIVRLGSINWIKITKGPHLNHEMRHERALMVALHFGSTGRVADGVVVPEI</sequence>
<protein>
    <submittedName>
        <fullName evidence="2">Uncharacterized protein</fullName>
    </submittedName>
</protein>
<dbReference type="AlphaFoldDB" id="A0A915NEP8"/>
<accession>A0A915NEP8</accession>
<name>A0A915NEP8_MELJA</name>
<dbReference type="Proteomes" id="UP000887561">
    <property type="component" value="Unplaced"/>
</dbReference>
<organism evidence="1 2">
    <name type="scientific">Meloidogyne javanica</name>
    <name type="common">Root-knot nematode worm</name>
    <dbReference type="NCBI Taxonomy" id="6303"/>
    <lineage>
        <taxon>Eukaryota</taxon>
        <taxon>Metazoa</taxon>
        <taxon>Ecdysozoa</taxon>
        <taxon>Nematoda</taxon>
        <taxon>Chromadorea</taxon>
        <taxon>Rhabditida</taxon>
        <taxon>Tylenchina</taxon>
        <taxon>Tylenchomorpha</taxon>
        <taxon>Tylenchoidea</taxon>
        <taxon>Meloidogynidae</taxon>
        <taxon>Meloidogyninae</taxon>
        <taxon>Meloidogyne</taxon>
        <taxon>Meloidogyne incognita group</taxon>
    </lineage>
</organism>